<comment type="caution">
    <text evidence="2">The sequence shown here is derived from an EMBL/GenBank/DDBJ whole genome shotgun (WGS) entry which is preliminary data.</text>
</comment>
<dbReference type="Proteomes" id="UP000550501">
    <property type="component" value="Unassembled WGS sequence"/>
</dbReference>
<dbReference type="Pfam" id="PF13224">
    <property type="entry name" value="DUF4032"/>
    <property type="match status" value="1"/>
</dbReference>
<dbReference type="EMBL" id="JACHVU010000003">
    <property type="protein sequence ID" value="MBB2990327.1"/>
    <property type="molecule type" value="Genomic_DNA"/>
</dbReference>
<dbReference type="InterPro" id="IPR025111">
    <property type="entry name" value="DUF4032"/>
</dbReference>
<keyword evidence="3" id="KW-1185">Reference proteome</keyword>
<organism evidence="2 3">
    <name type="scientific">Mycolicibacterium iranicum</name>
    <name type="common">Mycobacterium iranicum</name>
    <dbReference type="NCBI Taxonomy" id="912594"/>
    <lineage>
        <taxon>Bacteria</taxon>
        <taxon>Bacillati</taxon>
        <taxon>Actinomycetota</taxon>
        <taxon>Actinomycetes</taxon>
        <taxon>Mycobacteriales</taxon>
        <taxon>Mycobacteriaceae</taxon>
        <taxon>Mycolicibacterium</taxon>
    </lineage>
</organism>
<evidence type="ECO:0000313" key="3">
    <source>
        <dbReference type="Proteomes" id="UP000550501"/>
    </source>
</evidence>
<gene>
    <name evidence="2" type="ORF">FHR72_001795</name>
</gene>
<feature type="domain" description="DUF4032" evidence="1">
    <location>
        <begin position="229"/>
        <end position="394"/>
    </location>
</feature>
<evidence type="ECO:0000313" key="2">
    <source>
        <dbReference type="EMBL" id="MBB2990327.1"/>
    </source>
</evidence>
<dbReference type="SUPFAM" id="SSF56112">
    <property type="entry name" value="Protein kinase-like (PK-like)"/>
    <property type="match status" value="1"/>
</dbReference>
<protein>
    <recommendedName>
        <fullName evidence="1">DUF4032 domain-containing protein</fullName>
    </recommendedName>
</protein>
<dbReference type="InterPro" id="IPR011009">
    <property type="entry name" value="Kinase-like_dom_sf"/>
</dbReference>
<accession>A0A839Q3R5</accession>
<dbReference type="Pfam" id="PF06293">
    <property type="entry name" value="Kdo"/>
    <property type="match status" value="1"/>
</dbReference>
<sequence>MAAPELRLRAPRPGLIALPWDRPLAEWSAPGVPLRNLPVGPSRHLVRFVECDGELWALKELPPRIAAREYDVLSRLEEMGLNAVRPAGLVFQSDWDTAILLTRYLVGSWQYRRLFMRLPPDAPKHRARLFDAMATLLVELHRHGVFWGDCSLANTLFSRDGQVLQAFLVDAETSEVHPGLSTGQRTHDIDITVENVAAGLLDLAAKLERPDLEPGFIQEALSIRGRYERLWDLLHSEPTFGFADRYRVEGAIRKLNELGFAVDEVSLQPVTAGADELRLHVAVGDRRYHATQLRKLTGLDVGEGQARILLGDLQAYQGQLCREAGHDVDDRTAAQLWVMEVATPTMHRAHAAVGGTGTPIQAYCDLLEVRWLLSEGAGHDIGTERALQALARNVVPSESAAQLVVVEDPTEPFSVLDDDD</sequence>
<dbReference type="AlphaFoldDB" id="A0A839Q3R5"/>
<reference evidence="2 3" key="1">
    <citation type="submission" date="2020-08" db="EMBL/GenBank/DDBJ databases">
        <title>The Agave Microbiome: Exploring the role of microbial communities in plant adaptations to desert environments.</title>
        <authorList>
            <person name="Partida-Martinez L.P."/>
        </authorList>
    </citation>
    <scope>NUCLEOTIDE SEQUENCE [LARGE SCALE GENOMIC DNA]</scope>
    <source>
        <strain evidence="2 3">AT2.18</strain>
    </source>
</reference>
<proteinExistence type="predicted"/>
<name>A0A839Q3R5_MYCIR</name>
<dbReference type="RefSeq" id="WP_183467573.1">
    <property type="nucleotide sequence ID" value="NZ_JACHVU010000003.1"/>
</dbReference>
<evidence type="ECO:0000259" key="1">
    <source>
        <dbReference type="Pfam" id="PF13224"/>
    </source>
</evidence>